<dbReference type="PANTHER" id="PTHR12231">
    <property type="entry name" value="CTX-RELATED TYPE I TRANSMEMBRANE PROTEIN"/>
    <property type="match status" value="1"/>
</dbReference>
<dbReference type="EMBL" id="OB660264">
    <property type="protein sequence ID" value="CAD7223846.1"/>
    <property type="molecule type" value="Genomic_DNA"/>
</dbReference>
<dbReference type="OrthoDB" id="10012075at2759"/>
<evidence type="ECO:0000256" key="2">
    <source>
        <dbReference type="ARBA" id="ARBA00022737"/>
    </source>
</evidence>
<organism evidence="5">
    <name type="scientific">Cyprideis torosa</name>
    <dbReference type="NCBI Taxonomy" id="163714"/>
    <lineage>
        <taxon>Eukaryota</taxon>
        <taxon>Metazoa</taxon>
        <taxon>Ecdysozoa</taxon>
        <taxon>Arthropoda</taxon>
        <taxon>Crustacea</taxon>
        <taxon>Oligostraca</taxon>
        <taxon>Ostracoda</taxon>
        <taxon>Podocopa</taxon>
        <taxon>Podocopida</taxon>
        <taxon>Cytherocopina</taxon>
        <taxon>Cytheroidea</taxon>
        <taxon>Cytherideidae</taxon>
        <taxon>Cyprideis</taxon>
    </lineage>
</organism>
<dbReference type="InterPro" id="IPR013783">
    <property type="entry name" value="Ig-like_fold"/>
</dbReference>
<dbReference type="FunFam" id="2.60.40.10:FF:000032">
    <property type="entry name" value="palladin isoform X1"/>
    <property type="match status" value="1"/>
</dbReference>
<dbReference type="InterPro" id="IPR036179">
    <property type="entry name" value="Ig-like_dom_sf"/>
</dbReference>
<reference evidence="5" key="1">
    <citation type="submission" date="2020-11" db="EMBL/GenBank/DDBJ databases">
        <authorList>
            <person name="Tran Van P."/>
        </authorList>
    </citation>
    <scope>NUCLEOTIDE SEQUENCE</scope>
</reference>
<dbReference type="SMART" id="SM00409">
    <property type="entry name" value="IG"/>
    <property type="match status" value="2"/>
</dbReference>
<sequence length="236" mass="26586">MHSQPAEFLEQVLPNLALQISSNMALFTKAEGRIVGSWMSKIVTSDRLVFTRVDRKLMGAYLCIASNGVPPIVSKRIQLDVEFPPKVETKEPQVTVKAGVEVHLTCVVESHPKSMHYWMRNQTIVIDRQKWKYETQEIHQYYRATLTLKIKNVDKEDSGTYTCVSRNSLGEDEANLRVTVSGSSVAPVANAAWTETGTEEDRNSADTCLNSELLFMMLLICLGVSTSSEFLENPWR</sequence>
<dbReference type="PANTHER" id="PTHR12231:SF105">
    <property type="entry name" value="LACHESIN-LIKE PROTEIN"/>
    <property type="match status" value="1"/>
</dbReference>
<protein>
    <submittedName>
        <fullName evidence="5">Uncharacterized protein</fullName>
    </submittedName>
</protein>
<dbReference type="SMART" id="SM00408">
    <property type="entry name" value="IGc2"/>
    <property type="match status" value="1"/>
</dbReference>
<evidence type="ECO:0000256" key="4">
    <source>
        <dbReference type="ARBA" id="ARBA00023319"/>
    </source>
</evidence>
<accession>A0A7R8W526</accession>
<dbReference type="Gene3D" id="2.60.40.10">
    <property type="entry name" value="Immunoglobulins"/>
    <property type="match status" value="1"/>
</dbReference>
<dbReference type="InterPro" id="IPR007110">
    <property type="entry name" value="Ig-like_dom"/>
</dbReference>
<dbReference type="InterPro" id="IPR003599">
    <property type="entry name" value="Ig_sub"/>
</dbReference>
<keyword evidence="1" id="KW-0732">Signal</keyword>
<keyword evidence="3" id="KW-1015">Disulfide bond</keyword>
<dbReference type="InterPro" id="IPR051170">
    <property type="entry name" value="Neural/epithelial_adhesion"/>
</dbReference>
<evidence type="ECO:0000313" key="5">
    <source>
        <dbReference type="EMBL" id="CAD7223846.1"/>
    </source>
</evidence>
<keyword evidence="4" id="KW-0393">Immunoglobulin domain</keyword>
<name>A0A7R8W526_9CRUS</name>
<dbReference type="PROSITE" id="PS50835">
    <property type="entry name" value="IG_LIKE"/>
    <property type="match status" value="1"/>
</dbReference>
<dbReference type="Pfam" id="PF07679">
    <property type="entry name" value="I-set"/>
    <property type="match status" value="1"/>
</dbReference>
<dbReference type="AlphaFoldDB" id="A0A7R8W526"/>
<evidence type="ECO:0000256" key="1">
    <source>
        <dbReference type="ARBA" id="ARBA00022729"/>
    </source>
</evidence>
<evidence type="ECO:0000256" key="3">
    <source>
        <dbReference type="ARBA" id="ARBA00023157"/>
    </source>
</evidence>
<dbReference type="SUPFAM" id="SSF48726">
    <property type="entry name" value="Immunoglobulin"/>
    <property type="match status" value="2"/>
</dbReference>
<gene>
    <name evidence="5" type="ORF">CTOB1V02_LOCUS1823</name>
</gene>
<proteinExistence type="predicted"/>
<keyword evidence="2" id="KW-0677">Repeat</keyword>
<dbReference type="GO" id="GO:0043005">
    <property type="term" value="C:neuron projection"/>
    <property type="evidence" value="ECO:0007669"/>
    <property type="project" value="TreeGrafter"/>
</dbReference>
<dbReference type="InterPro" id="IPR003598">
    <property type="entry name" value="Ig_sub2"/>
</dbReference>
<dbReference type="InterPro" id="IPR013098">
    <property type="entry name" value="Ig_I-set"/>
</dbReference>